<keyword evidence="2" id="KW-1185">Reference proteome</keyword>
<dbReference type="Pfam" id="PF10049">
    <property type="entry name" value="DUF2283"/>
    <property type="match status" value="1"/>
</dbReference>
<organism evidence="1 2">
    <name type="scientific">Methanosarcina siciliae T4/M</name>
    <dbReference type="NCBI Taxonomy" id="1434120"/>
    <lineage>
        <taxon>Archaea</taxon>
        <taxon>Methanobacteriati</taxon>
        <taxon>Methanobacteriota</taxon>
        <taxon>Stenosarchaea group</taxon>
        <taxon>Methanomicrobia</taxon>
        <taxon>Methanosarcinales</taxon>
        <taxon>Methanosarcinaceae</taxon>
        <taxon>Methanosarcina</taxon>
    </lineage>
</organism>
<dbReference type="GeneID" id="24859453"/>
<sequence>MTRDLQVKVEYDEEYDVLYILVGDPAAAEAEALAEGVYVRRDMFSDRIAGAVIEQYSKKDIKCLSEILPSGLGDYLPSIKLHMSVDQPNKKSFNGFPVH</sequence>
<dbReference type="KEGG" id="msw:MSSIT_0678"/>
<dbReference type="RefSeq" id="WP_148704861.1">
    <property type="nucleotide sequence ID" value="NZ_CP009506.1"/>
</dbReference>
<dbReference type="EMBL" id="CP009506">
    <property type="protein sequence ID" value="AKB27397.1"/>
    <property type="molecule type" value="Genomic_DNA"/>
</dbReference>
<dbReference type="AlphaFoldDB" id="A0A0E3P4D7"/>
<name>A0A0E3P4D7_9EURY</name>
<evidence type="ECO:0000313" key="1">
    <source>
        <dbReference type="EMBL" id="AKB27397.1"/>
    </source>
</evidence>
<proteinExistence type="predicted"/>
<dbReference type="HOGENOM" id="CLU_2313826_0_0_2"/>
<reference evidence="1 2" key="1">
    <citation type="submission" date="2014-07" db="EMBL/GenBank/DDBJ databases">
        <title>Methanogenic archaea and the global carbon cycle.</title>
        <authorList>
            <person name="Henriksen J.R."/>
            <person name="Luke J."/>
            <person name="Reinhart S."/>
            <person name="Benedict M.N."/>
            <person name="Youngblut N.D."/>
            <person name="Metcalf M.E."/>
            <person name="Whitaker R.J."/>
            <person name="Metcalf W.W."/>
        </authorList>
    </citation>
    <scope>NUCLEOTIDE SEQUENCE [LARGE SCALE GENOMIC DNA]</scope>
    <source>
        <strain evidence="1 2">T4/M</strain>
    </source>
</reference>
<evidence type="ECO:0008006" key="3">
    <source>
        <dbReference type="Google" id="ProtNLM"/>
    </source>
</evidence>
<accession>A0A0E3P4D7</accession>
<dbReference type="Proteomes" id="UP000033111">
    <property type="component" value="Chromosome"/>
</dbReference>
<evidence type="ECO:0000313" key="2">
    <source>
        <dbReference type="Proteomes" id="UP000033111"/>
    </source>
</evidence>
<gene>
    <name evidence="1" type="ORF">MSSIT_0678</name>
</gene>
<dbReference type="InterPro" id="IPR019270">
    <property type="entry name" value="DUF2283"/>
</dbReference>
<protein>
    <recommendedName>
        <fullName evidence="3">DUF2283 domain-containing protein</fullName>
    </recommendedName>
</protein>